<keyword evidence="2 9" id="KW-0813">Transport</keyword>
<evidence type="ECO:0000256" key="8">
    <source>
        <dbReference type="ARBA" id="ARBA00038436"/>
    </source>
</evidence>
<evidence type="ECO:0000256" key="4">
    <source>
        <dbReference type="ARBA" id="ARBA00022519"/>
    </source>
</evidence>
<feature type="transmembrane region" description="Helical" evidence="9">
    <location>
        <begin position="145"/>
        <end position="163"/>
    </location>
</feature>
<gene>
    <name evidence="11" type="ORF">ACFOW6_17490</name>
</gene>
<comment type="subunit">
    <text evidence="9">The complex comprises the extracytoplasmic solute receptor protein and the two transmembrane proteins.</text>
</comment>
<dbReference type="PANTHER" id="PTHR35011:SF11">
    <property type="entry name" value="TRAP TRANSPORTER SMALL PERMEASE PROTEIN"/>
    <property type="match status" value="1"/>
</dbReference>
<keyword evidence="6 9" id="KW-1133">Transmembrane helix</keyword>
<feature type="transmembrane region" description="Helical" evidence="9">
    <location>
        <begin position="66"/>
        <end position="84"/>
    </location>
</feature>
<feature type="transmembrane region" description="Helical" evidence="9">
    <location>
        <begin position="33"/>
        <end position="54"/>
    </location>
</feature>
<evidence type="ECO:0000256" key="9">
    <source>
        <dbReference type="RuleBase" id="RU369079"/>
    </source>
</evidence>
<comment type="caution">
    <text evidence="11">The sequence shown here is derived from an EMBL/GenBank/DDBJ whole genome shotgun (WGS) entry which is preliminary data.</text>
</comment>
<feature type="domain" description="Tripartite ATP-independent periplasmic transporters DctQ component" evidence="10">
    <location>
        <begin position="45"/>
        <end position="169"/>
    </location>
</feature>
<evidence type="ECO:0000313" key="11">
    <source>
        <dbReference type="EMBL" id="MFC4353346.1"/>
    </source>
</evidence>
<comment type="similarity">
    <text evidence="8 9">Belongs to the TRAP transporter small permease family.</text>
</comment>
<feature type="transmembrane region" description="Helical" evidence="9">
    <location>
        <begin position="105"/>
        <end position="125"/>
    </location>
</feature>
<evidence type="ECO:0000313" key="12">
    <source>
        <dbReference type="Proteomes" id="UP001595799"/>
    </source>
</evidence>
<dbReference type="Pfam" id="PF04290">
    <property type="entry name" value="DctQ"/>
    <property type="match status" value="1"/>
</dbReference>
<reference evidence="12" key="1">
    <citation type="journal article" date="2019" name="Int. J. Syst. Evol. Microbiol.">
        <title>The Global Catalogue of Microorganisms (GCM) 10K type strain sequencing project: providing services to taxonomists for standard genome sequencing and annotation.</title>
        <authorList>
            <consortium name="The Broad Institute Genomics Platform"/>
            <consortium name="The Broad Institute Genome Sequencing Center for Infectious Disease"/>
            <person name="Wu L."/>
            <person name="Ma J."/>
        </authorList>
    </citation>
    <scope>NUCLEOTIDE SEQUENCE [LARGE SCALE GENOMIC DNA]</scope>
    <source>
        <strain evidence="12">CECT 8472</strain>
    </source>
</reference>
<keyword evidence="12" id="KW-1185">Reference proteome</keyword>
<dbReference type="EMBL" id="JBHSCW010000011">
    <property type="protein sequence ID" value="MFC4353346.1"/>
    <property type="molecule type" value="Genomic_DNA"/>
</dbReference>
<evidence type="ECO:0000256" key="2">
    <source>
        <dbReference type="ARBA" id="ARBA00022448"/>
    </source>
</evidence>
<comment type="subcellular location">
    <subcellularLocation>
        <location evidence="1 9">Cell inner membrane</location>
        <topology evidence="1 9">Multi-pass membrane protein</topology>
    </subcellularLocation>
</comment>
<evidence type="ECO:0000259" key="10">
    <source>
        <dbReference type="Pfam" id="PF04290"/>
    </source>
</evidence>
<keyword evidence="3" id="KW-1003">Cell membrane</keyword>
<dbReference type="PANTHER" id="PTHR35011">
    <property type="entry name" value="2,3-DIKETO-L-GULONATE TRAP TRANSPORTER SMALL PERMEASE PROTEIN YIAM"/>
    <property type="match status" value="1"/>
</dbReference>
<evidence type="ECO:0000256" key="3">
    <source>
        <dbReference type="ARBA" id="ARBA00022475"/>
    </source>
</evidence>
<organism evidence="11 12">
    <name type="scientific">Fodinicurvata halophila</name>
    <dbReference type="NCBI Taxonomy" id="1419723"/>
    <lineage>
        <taxon>Bacteria</taxon>
        <taxon>Pseudomonadati</taxon>
        <taxon>Pseudomonadota</taxon>
        <taxon>Alphaproteobacteria</taxon>
        <taxon>Rhodospirillales</taxon>
        <taxon>Rhodovibrionaceae</taxon>
        <taxon>Fodinicurvata</taxon>
    </lineage>
</organism>
<dbReference type="InterPro" id="IPR055348">
    <property type="entry name" value="DctQ"/>
</dbReference>
<dbReference type="RefSeq" id="WP_382423720.1">
    <property type="nucleotide sequence ID" value="NZ_JBHSCW010000011.1"/>
</dbReference>
<evidence type="ECO:0000256" key="1">
    <source>
        <dbReference type="ARBA" id="ARBA00004429"/>
    </source>
</evidence>
<accession>A0ABV8UPY2</accession>
<proteinExistence type="inferred from homology"/>
<evidence type="ECO:0000256" key="7">
    <source>
        <dbReference type="ARBA" id="ARBA00023136"/>
    </source>
</evidence>
<dbReference type="Proteomes" id="UP001595799">
    <property type="component" value="Unassembled WGS sequence"/>
</dbReference>
<keyword evidence="7 9" id="KW-0472">Membrane</keyword>
<sequence>MTDPNPGDAPESESFELEAEPPFDFSEFALEDYVVLLVFWLLALDVFAQFFTRFVLGDSIGWTEEMARYLLIAVGFTGGAMAVRRNNHIMMEFMYRYMSDPVGRLLASLVDVINLVFFVILAWLTYEVAARTGSYMASVDIPKSVIYYVACAGFALMALRTIYRILTVWPQRFGGAGSSHQPGSPVNEENTR</sequence>
<keyword evidence="4 9" id="KW-0997">Cell inner membrane</keyword>
<keyword evidence="5 9" id="KW-0812">Transmembrane</keyword>
<dbReference type="InterPro" id="IPR007387">
    <property type="entry name" value="TRAP_DctQ"/>
</dbReference>
<evidence type="ECO:0000256" key="6">
    <source>
        <dbReference type="ARBA" id="ARBA00022989"/>
    </source>
</evidence>
<name>A0ABV8UPY2_9PROT</name>
<evidence type="ECO:0000256" key="5">
    <source>
        <dbReference type="ARBA" id="ARBA00022692"/>
    </source>
</evidence>
<comment type="function">
    <text evidence="9">Part of the tripartite ATP-independent periplasmic (TRAP) transport system.</text>
</comment>
<protein>
    <recommendedName>
        <fullName evidence="9">TRAP transporter small permease protein</fullName>
    </recommendedName>
</protein>